<proteinExistence type="predicted"/>
<organism evidence="8 9">
    <name type="scientific">Corynebacterium durum F0235</name>
    <dbReference type="NCBI Taxonomy" id="1035195"/>
    <lineage>
        <taxon>Bacteria</taxon>
        <taxon>Bacillati</taxon>
        <taxon>Actinomycetota</taxon>
        <taxon>Actinomycetes</taxon>
        <taxon>Mycobacteriales</taxon>
        <taxon>Corynebacteriaceae</taxon>
        <taxon>Corynebacterium</taxon>
    </lineage>
</organism>
<evidence type="ECO:0000256" key="5">
    <source>
        <dbReference type="SAM" id="MobiDB-lite"/>
    </source>
</evidence>
<feature type="compositionally biased region" description="Polar residues" evidence="5">
    <location>
        <begin position="1"/>
        <end position="10"/>
    </location>
</feature>
<evidence type="ECO:0000256" key="1">
    <source>
        <dbReference type="ARBA" id="ARBA00004141"/>
    </source>
</evidence>
<accession>L1MKB6</accession>
<dbReference type="UniPathway" id="UPA00895"/>
<dbReference type="InterPro" id="IPR009908">
    <property type="entry name" value="Methylamine_util_MauE"/>
</dbReference>
<protein>
    <submittedName>
        <fullName evidence="8">DoxX family protein</fullName>
    </submittedName>
</protein>
<evidence type="ECO:0000256" key="6">
    <source>
        <dbReference type="SAM" id="Phobius"/>
    </source>
</evidence>
<evidence type="ECO:0000313" key="8">
    <source>
        <dbReference type="EMBL" id="EKX91356.1"/>
    </source>
</evidence>
<evidence type="ECO:0000313" key="9">
    <source>
        <dbReference type="Proteomes" id="UP000010445"/>
    </source>
</evidence>
<feature type="transmembrane region" description="Helical" evidence="6">
    <location>
        <begin position="105"/>
        <end position="123"/>
    </location>
</feature>
<keyword evidence="2 6" id="KW-0812">Transmembrane</keyword>
<evidence type="ECO:0000256" key="3">
    <source>
        <dbReference type="ARBA" id="ARBA00022989"/>
    </source>
</evidence>
<dbReference type="GO" id="GO:0030416">
    <property type="term" value="P:methylamine metabolic process"/>
    <property type="evidence" value="ECO:0007669"/>
    <property type="project" value="InterPro"/>
</dbReference>
<feature type="transmembrane region" description="Helical" evidence="6">
    <location>
        <begin position="29"/>
        <end position="49"/>
    </location>
</feature>
<keyword evidence="9" id="KW-1185">Reference proteome</keyword>
<dbReference type="GO" id="GO:0016020">
    <property type="term" value="C:membrane"/>
    <property type="evidence" value="ECO:0007669"/>
    <property type="project" value="UniProtKB-SubCell"/>
</dbReference>
<dbReference type="STRING" id="1035195.HMPREF9997_00727"/>
<reference evidence="8 9" key="1">
    <citation type="submission" date="2012-05" db="EMBL/GenBank/DDBJ databases">
        <authorList>
            <person name="Weinstock G."/>
            <person name="Sodergren E."/>
            <person name="Lobos E.A."/>
            <person name="Fulton L."/>
            <person name="Fulton R."/>
            <person name="Courtney L."/>
            <person name="Fronick C."/>
            <person name="O'Laughlin M."/>
            <person name="Godfrey J."/>
            <person name="Wilson R.M."/>
            <person name="Miner T."/>
            <person name="Farmer C."/>
            <person name="Delehaunty K."/>
            <person name="Cordes M."/>
            <person name="Minx P."/>
            <person name="Tomlinson C."/>
            <person name="Chen J."/>
            <person name="Wollam A."/>
            <person name="Pepin K.H."/>
            <person name="Bhonagiri V."/>
            <person name="Zhang X."/>
            <person name="Suruliraj S."/>
            <person name="Warren W."/>
            <person name="Mitreva M."/>
            <person name="Mardis E.R."/>
            <person name="Wilson R.K."/>
        </authorList>
    </citation>
    <scope>NUCLEOTIDE SEQUENCE [LARGE SCALE GENOMIC DNA]</scope>
    <source>
        <strain evidence="8 9">F0235</strain>
    </source>
</reference>
<evidence type="ECO:0000259" key="7">
    <source>
        <dbReference type="Pfam" id="PF07291"/>
    </source>
</evidence>
<gene>
    <name evidence="8" type="ORF">HMPREF9997_00727</name>
</gene>
<dbReference type="HOGENOM" id="CLU_101331_0_0_11"/>
<dbReference type="Proteomes" id="UP000010445">
    <property type="component" value="Unassembled WGS sequence"/>
</dbReference>
<evidence type="ECO:0000256" key="4">
    <source>
        <dbReference type="ARBA" id="ARBA00023136"/>
    </source>
</evidence>
<dbReference type="Pfam" id="PF07291">
    <property type="entry name" value="MauE"/>
    <property type="match status" value="1"/>
</dbReference>
<keyword evidence="4 6" id="KW-0472">Membrane</keyword>
<dbReference type="eggNOG" id="COG2259">
    <property type="taxonomic scope" value="Bacteria"/>
</dbReference>
<evidence type="ECO:0000256" key="2">
    <source>
        <dbReference type="ARBA" id="ARBA00022692"/>
    </source>
</evidence>
<feature type="domain" description="Methylamine utilisation protein MauE" evidence="7">
    <location>
        <begin position="34"/>
        <end position="165"/>
    </location>
</feature>
<dbReference type="AlphaFoldDB" id="L1MKB6"/>
<sequence length="176" mass="18510">MSTTLTSNNADAGGADSAHAESGKNNKTAMITTAIGFIARFGLAVVWLVSGWQKLADPVTTKQSVAAYELFSRDVSDLIGTALPVVEIALGVMLLAGIFLRATAAVSGVIFAVFIAGIISAWARGLTIDCGCFGGGGYNANVTAWTYLSEILRDLVFAAGAVWVVKWPFKKWALYV</sequence>
<dbReference type="EMBL" id="AMEM01000012">
    <property type="protein sequence ID" value="EKX91356.1"/>
    <property type="molecule type" value="Genomic_DNA"/>
</dbReference>
<feature type="region of interest" description="Disordered" evidence="5">
    <location>
        <begin position="1"/>
        <end position="22"/>
    </location>
</feature>
<comment type="subcellular location">
    <subcellularLocation>
        <location evidence="1">Membrane</location>
        <topology evidence="1">Multi-pass membrane protein</topology>
    </subcellularLocation>
</comment>
<comment type="caution">
    <text evidence="8">The sequence shown here is derived from an EMBL/GenBank/DDBJ whole genome shotgun (WGS) entry which is preliminary data.</text>
</comment>
<keyword evidence="3 6" id="KW-1133">Transmembrane helix</keyword>
<feature type="transmembrane region" description="Helical" evidence="6">
    <location>
        <begin position="78"/>
        <end position="100"/>
    </location>
</feature>
<dbReference type="PATRIC" id="fig|1035195.3.peg.650"/>
<name>L1MKB6_9CORY</name>